<dbReference type="Pfam" id="PF00930">
    <property type="entry name" value="DPPIV_N"/>
    <property type="match status" value="1"/>
</dbReference>
<dbReference type="Gene3D" id="2.140.10.30">
    <property type="entry name" value="Dipeptidylpeptidase IV, N-terminal domain"/>
    <property type="match status" value="1"/>
</dbReference>
<dbReference type="SUPFAM" id="SSF53474">
    <property type="entry name" value="alpha/beta-Hydrolases"/>
    <property type="match status" value="1"/>
</dbReference>
<gene>
    <name evidence="6" type="ORF">GPM918_LOCUS12289</name>
    <name evidence="7" type="ORF">SRO942_LOCUS12290</name>
</gene>
<feature type="domain" description="Dipeptidylpeptidase IV N-terminal" evidence="5">
    <location>
        <begin position="138"/>
        <end position="502"/>
    </location>
</feature>
<keyword evidence="4" id="KW-1133">Transmembrane helix</keyword>
<keyword evidence="1" id="KW-0645">Protease</keyword>
<keyword evidence="3" id="KW-0325">Glycoprotein</keyword>
<dbReference type="AlphaFoldDB" id="A0A814EJI9"/>
<keyword evidence="4" id="KW-0472">Membrane</keyword>
<dbReference type="GO" id="GO:0004177">
    <property type="term" value="F:aminopeptidase activity"/>
    <property type="evidence" value="ECO:0007669"/>
    <property type="project" value="UniProtKB-KW"/>
</dbReference>
<protein>
    <recommendedName>
        <fullName evidence="5">Dipeptidylpeptidase IV N-terminal domain-containing protein</fullName>
    </recommendedName>
</protein>
<dbReference type="EMBL" id="CAJNOQ010002668">
    <property type="protein sequence ID" value="CAF0972014.1"/>
    <property type="molecule type" value="Genomic_DNA"/>
</dbReference>
<dbReference type="Proteomes" id="UP000681722">
    <property type="component" value="Unassembled WGS sequence"/>
</dbReference>
<keyword evidence="2" id="KW-0720">Serine protease</keyword>
<evidence type="ECO:0000256" key="1">
    <source>
        <dbReference type="ARBA" id="ARBA00022438"/>
    </source>
</evidence>
<keyword evidence="8" id="KW-1185">Reference proteome</keyword>
<dbReference type="GO" id="GO:0005886">
    <property type="term" value="C:plasma membrane"/>
    <property type="evidence" value="ECO:0007669"/>
    <property type="project" value="TreeGrafter"/>
</dbReference>
<evidence type="ECO:0000256" key="3">
    <source>
        <dbReference type="ARBA" id="ARBA00023180"/>
    </source>
</evidence>
<comment type="caution">
    <text evidence="6">The sequence shown here is derived from an EMBL/GenBank/DDBJ whole genome shotgun (WGS) entry which is preliminary data.</text>
</comment>
<dbReference type="GO" id="GO:0006508">
    <property type="term" value="P:proteolysis"/>
    <property type="evidence" value="ECO:0007669"/>
    <property type="project" value="InterPro"/>
</dbReference>
<evidence type="ECO:0000256" key="2">
    <source>
        <dbReference type="ARBA" id="ARBA00022825"/>
    </source>
</evidence>
<name>A0A814EJI9_9BILA</name>
<proteinExistence type="predicted"/>
<dbReference type="PANTHER" id="PTHR11731:SF200">
    <property type="entry name" value="DIPEPTIDYL PEPTIDASE 10, ISOFORM B"/>
    <property type="match status" value="1"/>
</dbReference>
<sequence length="799" mass="93197">MGSAHVTFVEPVHGLGRALALRLEELVGGSSKKQNWKGLGIALLVITVICSFIILAIYLTATRQPDKHRDLIPFTLKDIFNVKPPKPWNGTWISDVHYSYPDINGSIWIYNCQTNENLLLFKWDNVQQENVGDGIVSPSARYILIPISKGKIRPYYTEYDYDLYEGSKLISSINKTLFVSAILFSNTDNLIVFIHNFNIFIYDIDSSKTRQITNDGHKEDIHNGIIEWIYEYDIFNDNVLLYWSPTDRYLAFVKLNLTSVPKNNYLTYNSFTNDKYTIPYPKSGDSLPFIDVYVYNVNTGETIKVPRPLEYDPLKSNVYIFHVVWCGDTCLAVVYANRAQNSSIIQLYTVEGNKVVLKKYYIEQARKGWIPANFLRPVFDKQGTYAFIVRFNQFNFDKYGKSYPQIVRIHFGQSIPQIDRTSTTNIPVDRIIHVEDKDTLYFTGSRGDPRERQFYKWMVMQEYVEPECLSCYDENCSYSGAQFSKNNGSYFILECFGPDIPYSRLYKHSGIISVAKIQDNQPFRQWLDSKLLPYIDFFNVTLDAKKNIIGYGMIIFPPWYNPNATISSYPVIVAMYDDLILSQLLLSFYKIFLSFFSFYSSEKLNIQRVTKKFPLFLQEYYHVTKENISIVLFDGHGSSGQDEDYLKSDHVDWFHRQHDDYIQLAQHLKYREKRLGNTLNETRFGLKARGSAALIALRLLEENNKDKDEYICAFLQSPVNKFSHYQVVHFQHSAIFAKTFVGAGKNFEFKVYPDSDYYFENDRPTYEDYFRFEIRFFQECLGSRVVKERKPIVVDDSNE</sequence>
<evidence type="ECO:0000256" key="4">
    <source>
        <dbReference type="SAM" id="Phobius"/>
    </source>
</evidence>
<dbReference type="Gene3D" id="3.40.50.1820">
    <property type="entry name" value="alpha/beta hydrolase"/>
    <property type="match status" value="1"/>
</dbReference>
<dbReference type="GO" id="GO:0008236">
    <property type="term" value="F:serine-type peptidase activity"/>
    <property type="evidence" value="ECO:0007669"/>
    <property type="project" value="UniProtKB-KW"/>
</dbReference>
<dbReference type="PANTHER" id="PTHR11731">
    <property type="entry name" value="PROTEASE FAMILY S9B,C DIPEPTIDYL-PEPTIDASE IV-RELATED"/>
    <property type="match status" value="1"/>
</dbReference>
<evidence type="ECO:0000313" key="8">
    <source>
        <dbReference type="Proteomes" id="UP000663829"/>
    </source>
</evidence>
<dbReference type="SUPFAM" id="SSF82171">
    <property type="entry name" value="DPP6 N-terminal domain-like"/>
    <property type="match status" value="1"/>
</dbReference>
<dbReference type="Proteomes" id="UP000663829">
    <property type="component" value="Unassembled WGS sequence"/>
</dbReference>
<dbReference type="EMBL" id="CAJOBC010002668">
    <property type="protein sequence ID" value="CAF3745027.1"/>
    <property type="molecule type" value="Genomic_DNA"/>
</dbReference>
<dbReference type="InterPro" id="IPR050278">
    <property type="entry name" value="Serine_Prot_S9B/DPPIV"/>
</dbReference>
<evidence type="ECO:0000259" key="5">
    <source>
        <dbReference type="Pfam" id="PF00930"/>
    </source>
</evidence>
<feature type="transmembrane region" description="Helical" evidence="4">
    <location>
        <begin position="39"/>
        <end position="59"/>
    </location>
</feature>
<dbReference type="GO" id="GO:0008239">
    <property type="term" value="F:dipeptidyl-peptidase activity"/>
    <property type="evidence" value="ECO:0007669"/>
    <property type="project" value="TreeGrafter"/>
</dbReference>
<reference evidence="6" key="1">
    <citation type="submission" date="2021-02" db="EMBL/GenBank/DDBJ databases">
        <authorList>
            <person name="Nowell W R."/>
        </authorList>
    </citation>
    <scope>NUCLEOTIDE SEQUENCE</scope>
</reference>
<dbReference type="OrthoDB" id="16520at2759"/>
<keyword evidence="1" id="KW-0031">Aminopeptidase</keyword>
<dbReference type="InterPro" id="IPR002469">
    <property type="entry name" value="Peptidase_S9B_N"/>
</dbReference>
<evidence type="ECO:0000313" key="7">
    <source>
        <dbReference type="EMBL" id="CAF3745027.1"/>
    </source>
</evidence>
<dbReference type="InterPro" id="IPR029058">
    <property type="entry name" value="AB_hydrolase_fold"/>
</dbReference>
<evidence type="ECO:0000313" key="6">
    <source>
        <dbReference type="EMBL" id="CAF0972014.1"/>
    </source>
</evidence>
<keyword evidence="4" id="KW-0812">Transmembrane</keyword>
<organism evidence="6 8">
    <name type="scientific">Didymodactylos carnosus</name>
    <dbReference type="NCBI Taxonomy" id="1234261"/>
    <lineage>
        <taxon>Eukaryota</taxon>
        <taxon>Metazoa</taxon>
        <taxon>Spiralia</taxon>
        <taxon>Gnathifera</taxon>
        <taxon>Rotifera</taxon>
        <taxon>Eurotatoria</taxon>
        <taxon>Bdelloidea</taxon>
        <taxon>Philodinida</taxon>
        <taxon>Philodinidae</taxon>
        <taxon>Didymodactylos</taxon>
    </lineage>
</organism>
<keyword evidence="1" id="KW-0378">Hydrolase</keyword>
<accession>A0A814EJI9</accession>